<evidence type="ECO:0000313" key="1">
    <source>
        <dbReference type="EMBL" id="MDQ1210154.1"/>
    </source>
</evidence>
<keyword evidence="2" id="KW-1185">Reference proteome</keyword>
<organism evidence="1 2">
    <name type="scientific">Acinetobacter baylyi</name>
    <dbReference type="NCBI Taxonomy" id="202950"/>
    <lineage>
        <taxon>Bacteria</taxon>
        <taxon>Pseudomonadati</taxon>
        <taxon>Pseudomonadota</taxon>
        <taxon>Gammaproteobacteria</taxon>
        <taxon>Moraxellales</taxon>
        <taxon>Moraxellaceae</taxon>
        <taxon>Acinetobacter</taxon>
    </lineage>
</organism>
<gene>
    <name evidence="1" type="ORF">QE380_003077</name>
</gene>
<proteinExistence type="predicted"/>
<reference evidence="1 2" key="1">
    <citation type="submission" date="2023-07" db="EMBL/GenBank/DDBJ databases">
        <title>Functional and genomic diversity of the sorghum phyllosphere microbiome.</title>
        <authorList>
            <person name="Shade A."/>
        </authorList>
    </citation>
    <scope>NUCLEOTIDE SEQUENCE [LARGE SCALE GENOMIC DNA]</scope>
    <source>
        <strain evidence="1 2">SORGH_AS_0887</strain>
    </source>
</reference>
<accession>A0ABU0V015</accession>
<dbReference type="Proteomes" id="UP001233360">
    <property type="component" value="Unassembled WGS sequence"/>
</dbReference>
<sequence length="207" mass="22315">MKKLKVLTSILGVVSFSGCTSWSEIKHGETKPQISYVKLEYGSGRDNSGKGKDKETDELKSKNDIKVDANNSAMIFAWSPKNNAAVINKDGKSCVQGADVFHAKEGSIDIGNDILNLVKGITPSGNNELIATKITNKINQLKTNTERNSYLSIGMFGLCQLYVNGQLSESDLKTLVNTLITASAQVGQKTDLVLESSNTAPSGEEKK</sequence>
<evidence type="ECO:0000313" key="2">
    <source>
        <dbReference type="Proteomes" id="UP001233360"/>
    </source>
</evidence>
<dbReference type="PROSITE" id="PS51257">
    <property type="entry name" value="PROKAR_LIPOPROTEIN"/>
    <property type="match status" value="1"/>
</dbReference>
<dbReference type="RefSeq" id="WP_307004721.1">
    <property type="nucleotide sequence ID" value="NZ_JAUTBK010000002.1"/>
</dbReference>
<protein>
    <submittedName>
        <fullName evidence="1">Uncharacterized protein</fullName>
    </submittedName>
</protein>
<comment type="caution">
    <text evidence="1">The sequence shown here is derived from an EMBL/GenBank/DDBJ whole genome shotgun (WGS) entry which is preliminary data.</text>
</comment>
<name>A0ABU0V015_ACIBI</name>
<dbReference type="EMBL" id="JAUTBK010000002">
    <property type="protein sequence ID" value="MDQ1210154.1"/>
    <property type="molecule type" value="Genomic_DNA"/>
</dbReference>